<feature type="transmembrane region" description="Helical" evidence="19">
    <location>
        <begin position="592"/>
        <end position="609"/>
    </location>
</feature>
<dbReference type="InterPro" id="IPR023615">
    <property type="entry name" value="Cyt_c_Oxase_su1_BS"/>
</dbReference>
<dbReference type="InterPro" id="IPR000883">
    <property type="entry name" value="Cyt_C_Oxase_1"/>
</dbReference>
<feature type="transmembrane region" description="Helical" evidence="19">
    <location>
        <begin position="389"/>
        <end position="411"/>
    </location>
</feature>
<keyword evidence="11" id="KW-1278">Translocase</keyword>
<dbReference type="EMBL" id="JBGUBD010000002">
    <property type="protein sequence ID" value="MFA9477387.1"/>
    <property type="molecule type" value="Genomic_DNA"/>
</dbReference>
<feature type="transmembrane region" description="Helical" evidence="19">
    <location>
        <begin position="116"/>
        <end position="134"/>
    </location>
</feature>
<keyword evidence="15" id="KW-0186">Copper</keyword>
<dbReference type="NCBIfam" id="TIGR02891">
    <property type="entry name" value="CtaD_CoxA"/>
    <property type="match status" value="1"/>
</dbReference>
<protein>
    <recommendedName>
        <fullName evidence="4">cytochrome-c oxidase</fullName>
        <ecNumber evidence="4">7.1.1.9</ecNumber>
    </recommendedName>
</protein>
<dbReference type="EC" id="7.1.1.9" evidence="4"/>
<keyword evidence="13 19" id="KW-1133">Transmembrane helix</keyword>
<evidence type="ECO:0000256" key="9">
    <source>
        <dbReference type="ARBA" id="ARBA00022692"/>
    </source>
</evidence>
<evidence type="ECO:0000256" key="2">
    <source>
        <dbReference type="ARBA" id="ARBA00004673"/>
    </source>
</evidence>
<keyword evidence="23" id="KW-1185">Reference proteome</keyword>
<evidence type="ECO:0000256" key="14">
    <source>
        <dbReference type="ARBA" id="ARBA00023004"/>
    </source>
</evidence>
<dbReference type="PANTHER" id="PTHR10422">
    <property type="entry name" value="CYTOCHROME C OXIDASE SUBUNIT 1"/>
    <property type="match status" value="1"/>
</dbReference>
<keyword evidence="7 18" id="KW-0349">Heme</keyword>
<dbReference type="InterPro" id="IPR035973">
    <property type="entry name" value="Cyt_c_oxidase_su3-like_sf"/>
</dbReference>
<comment type="subcellular location">
    <subcellularLocation>
        <location evidence="1">Cell membrane</location>
        <topology evidence="1">Multi-pass membrane protein</topology>
    </subcellularLocation>
</comment>
<feature type="transmembrane region" description="Helical" evidence="19">
    <location>
        <begin position="821"/>
        <end position="843"/>
    </location>
</feature>
<dbReference type="PANTHER" id="PTHR10422:SF35">
    <property type="entry name" value="CYTOCHROME BO(3) UBIQUINOL OXIDASE SUBUNIT 1"/>
    <property type="match status" value="1"/>
</dbReference>
<feature type="domain" description="Cytochrome oxidase subunit I profile" evidence="21">
    <location>
        <begin position="9"/>
        <end position="528"/>
    </location>
</feature>
<name>A0ABV4U3F7_9BACT</name>
<evidence type="ECO:0000256" key="13">
    <source>
        <dbReference type="ARBA" id="ARBA00022989"/>
    </source>
</evidence>
<comment type="caution">
    <text evidence="22">The sequence shown here is derived from an EMBL/GenBank/DDBJ whole genome shotgun (WGS) entry which is preliminary data.</text>
</comment>
<evidence type="ECO:0000256" key="12">
    <source>
        <dbReference type="ARBA" id="ARBA00022982"/>
    </source>
</evidence>
<feature type="transmembrane region" description="Helical" evidence="19">
    <location>
        <begin position="315"/>
        <end position="340"/>
    </location>
</feature>
<evidence type="ECO:0000256" key="17">
    <source>
        <dbReference type="ARBA" id="ARBA00047816"/>
    </source>
</evidence>
<feature type="transmembrane region" description="Helical" evidence="19">
    <location>
        <begin position="352"/>
        <end position="377"/>
    </location>
</feature>
<evidence type="ECO:0000256" key="10">
    <source>
        <dbReference type="ARBA" id="ARBA00022723"/>
    </source>
</evidence>
<feature type="transmembrane region" description="Helical" evidence="19">
    <location>
        <begin position="740"/>
        <end position="759"/>
    </location>
</feature>
<keyword evidence="16 19" id="KW-0472">Membrane</keyword>
<feature type="transmembrane region" description="Helical" evidence="19">
    <location>
        <begin position="199"/>
        <end position="225"/>
    </location>
</feature>
<dbReference type="PROSITE" id="PS50855">
    <property type="entry name" value="COX1"/>
    <property type="match status" value="1"/>
</dbReference>
<evidence type="ECO:0000256" key="4">
    <source>
        <dbReference type="ARBA" id="ARBA00012949"/>
    </source>
</evidence>
<sequence>MLDHADNFAAFQRTWASPRSFPRALAEVNNQPLGKRFMLTAFIFFLLGGVLALLMRIQLAVPDNDFLGPQVYNQLFTMHGSTMMYLFAVPFLEGLAIYLLPLMVGSRDMVFPRLTAFSYWVYLFGGIIFYASFVTGHVPDAGWFAYTPLSGPEYAGIRQDYWLLGLAMVEIAGIATAIEIVVTILKCRAPGMTLARMPLFAWAMLIVGLMIIFAFTTLLMATVLLELDRAFGTHFFNPSLGGHTLLWQHLFWFFGHPEVYIMFLPATGIISMVAAAAAGRLVGYTLITVAILVTGFMSFGLWVHHMYTTGLPELAMHFFAAASLMIATASGVQVFAWIATLWGTRPRLTTPVLYLLGFLFLFVLGGFTGVMIAVVPFDWQVHDTYFLVAHFHYVLIGGVVFPVFAGLHFWLPKITGRMLGERLGALSFWLSFVGFNATFFPMHILGFFGLPRRVYTYPELIDPEGQNLFVSAGAFVFAAGTLVFLINFALSLRWGDKAADNPWGSDTLEWSLPSPPPVYAFERPAIVHGRHPLWGGQRRGGTAPDPQPDTPALQASHRAADALHARPTTWRATLITDALHARPQAIQWLPGLTYKPLLASLGLLVAMVATLYQYYLVLPLGLAYSLLMVGSWLWPGERRLARVRDDDVGPDAGMTVFPSGSASPAWWGVVGLLAVLGMVFAVLVYAYYYLWLFSDAWPQHDLPRPGVLIPAIALIVLACSSVPVAWASRQLARGEWRPTFYGLIVAALPGTLFLAWQAYEIYSVPFLPQTNAYGSIFHVTHYALAITLATAIVLNIAMIARLHHDPQHHGHTQLQMQITAMLWHFTVVAAAVVFAVLYVSPWVL</sequence>
<comment type="pathway">
    <text evidence="2">Energy metabolism; oxidative phosphorylation.</text>
</comment>
<evidence type="ECO:0000256" key="11">
    <source>
        <dbReference type="ARBA" id="ARBA00022967"/>
    </source>
</evidence>
<feature type="transmembrane region" description="Helical" evidence="19">
    <location>
        <begin position="37"/>
        <end position="57"/>
    </location>
</feature>
<feature type="transmembrane region" description="Helical" evidence="19">
    <location>
        <begin position="665"/>
        <end position="688"/>
    </location>
</feature>
<evidence type="ECO:0000256" key="15">
    <source>
        <dbReference type="ARBA" id="ARBA00023008"/>
    </source>
</evidence>
<evidence type="ECO:0000256" key="19">
    <source>
        <dbReference type="SAM" id="Phobius"/>
    </source>
</evidence>
<feature type="transmembrane region" description="Helical" evidence="19">
    <location>
        <begin position="284"/>
        <end position="303"/>
    </location>
</feature>
<dbReference type="RefSeq" id="WP_425344312.1">
    <property type="nucleotide sequence ID" value="NZ_JBGUBD010000002.1"/>
</dbReference>
<evidence type="ECO:0000256" key="16">
    <source>
        <dbReference type="ARBA" id="ARBA00023136"/>
    </source>
</evidence>
<evidence type="ECO:0000256" key="7">
    <source>
        <dbReference type="ARBA" id="ARBA00022617"/>
    </source>
</evidence>
<dbReference type="InterPro" id="IPR014241">
    <property type="entry name" value="Cyt_c_oxidase_su1_bac"/>
</dbReference>
<dbReference type="InterPro" id="IPR000298">
    <property type="entry name" value="Cyt_c_oxidase-like_su3"/>
</dbReference>
<keyword evidence="9 18" id="KW-0812">Transmembrane</keyword>
<evidence type="ECO:0000256" key="1">
    <source>
        <dbReference type="ARBA" id="ARBA00004651"/>
    </source>
</evidence>
<keyword evidence="8 18" id="KW-0679">Respiratory chain</keyword>
<proteinExistence type="inferred from homology"/>
<dbReference type="Proteomes" id="UP001575105">
    <property type="component" value="Unassembled WGS sequence"/>
</dbReference>
<dbReference type="Pfam" id="PF00115">
    <property type="entry name" value="COX1"/>
    <property type="match status" value="1"/>
</dbReference>
<dbReference type="PROSITE" id="PS00077">
    <property type="entry name" value="COX1_CUB"/>
    <property type="match status" value="1"/>
</dbReference>
<keyword evidence="14" id="KW-0408">Iron</keyword>
<evidence type="ECO:0000256" key="6">
    <source>
        <dbReference type="ARBA" id="ARBA00022475"/>
    </source>
</evidence>
<dbReference type="Gene3D" id="1.20.210.10">
    <property type="entry name" value="Cytochrome c oxidase-like, subunit I domain"/>
    <property type="match status" value="1"/>
</dbReference>
<keyword evidence="5 18" id="KW-0813">Transport</keyword>
<evidence type="ECO:0000256" key="3">
    <source>
        <dbReference type="ARBA" id="ARBA00009578"/>
    </source>
</evidence>
<feature type="transmembrane region" description="Helical" evidence="19">
    <location>
        <begin position="779"/>
        <end position="800"/>
    </location>
</feature>
<dbReference type="PRINTS" id="PR01165">
    <property type="entry name" value="CYCOXIDASEI"/>
</dbReference>
<dbReference type="Gene3D" id="1.20.120.80">
    <property type="entry name" value="Cytochrome c oxidase, subunit III, four-helix bundle"/>
    <property type="match status" value="1"/>
</dbReference>
<evidence type="ECO:0000313" key="22">
    <source>
        <dbReference type="EMBL" id="MFA9477387.1"/>
    </source>
</evidence>
<feature type="transmembrane region" description="Helical" evidence="19">
    <location>
        <begin position="615"/>
        <end position="634"/>
    </location>
</feature>
<dbReference type="InterPro" id="IPR013833">
    <property type="entry name" value="Cyt_c_oxidase_su3_a-hlx"/>
</dbReference>
<evidence type="ECO:0000256" key="5">
    <source>
        <dbReference type="ARBA" id="ARBA00022448"/>
    </source>
</evidence>
<feature type="transmembrane region" description="Helical" evidence="19">
    <location>
        <begin position="83"/>
        <end position="104"/>
    </location>
</feature>
<evidence type="ECO:0000256" key="8">
    <source>
        <dbReference type="ARBA" id="ARBA00022660"/>
    </source>
</evidence>
<organism evidence="22 23">
    <name type="scientific">Natronomicrosphaera hydrolytica</name>
    <dbReference type="NCBI Taxonomy" id="3242702"/>
    <lineage>
        <taxon>Bacteria</taxon>
        <taxon>Pseudomonadati</taxon>
        <taxon>Planctomycetota</taxon>
        <taxon>Phycisphaerae</taxon>
        <taxon>Phycisphaerales</taxon>
        <taxon>Phycisphaeraceae</taxon>
        <taxon>Natronomicrosphaera</taxon>
    </lineage>
</organism>
<keyword evidence="10" id="KW-0479">Metal-binding</keyword>
<evidence type="ECO:0000256" key="18">
    <source>
        <dbReference type="RuleBase" id="RU000370"/>
    </source>
</evidence>
<feature type="domain" description="Heme-copper oxidase subunit III family profile" evidence="20">
    <location>
        <begin position="596"/>
        <end position="842"/>
    </location>
</feature>
<feature type="transmembrane region" description="Helical" evidence="19">
    <location>
        <begin position="161"/>
        <end position="187"/>
    </location>
</feature>
<reference evidence="22 23" key="1">
    <citation type="submission" date="2024-08" db="EMBL/GenBank/DDBJ databases">
        <title>Whole-genome sequencing of halo(alkali)philic microorganisms from hypersaline lakes.</title>
        <authorList>
            <person name="Sorokin D.Y."/>
            <person name="Merkel A.Y."/>
            <person name="Messina E."/>
            <person name="Yakimov M."/>
        </authorList>
    </citation>
    <scope>NUCLEOTIDE SEQUENCE [LARGE SCALE GENOMIC DNA]</scope>
    <source>
        <strain evidence="22 23">AB-hyl4</strain>
    </source>
</reference>
<comment type="catalytic activity">
    <reaction evidence="17">
        <text>4 Fe(II)-[cytochrome c] + O2 + 8 H(+)(in) = 4 Fe(III)-[cytochrome c] + 2 H2O + 4 H(+)(out)</text>
        <dbReference type="Rhea" id="RHEA:11436"/>
        <dbReference type="Rhea" id="RHEA-COMP:10350"/>
        <dbReference type="Rhea" id="RHEA-COMP:14399"/>
        <dbReference type="ChEBI" id="CHEBI:15377"/>
        <dbReference type="ChEBI" id="CHEBI:15378"/>
        <dbReference type="ChEBI" id="CHEBI:15379"/>
        <dbReference type="ChEBI" id="CHEBI:29033"/>
        <dbReference type="ChEBI" id="CHEBI:29034"/>
        <dbReference type="EC" id="7.1.1.9"/>
    </reaction>
</comment>
<dbReference type="InterPro" id="IPR036927">
    <property type="entry name" value="Cyt_c_oxase-like_su1_sf"/>
</dbReference>
<dbReference type="InterPro" id="IPR023616">
    <property type="entry name" value="Cyt_c_oxase-like_su1_dom"/>
</dbReference>
<dbReference type="PROSITE" id="PS50253">
    <property type="entry name" value="COX3"/>
    <property type="match status" value="1"/>
</dbReference>
<evidence type="ECO:0000313" key="23">
    <source>
        <dbReference type="Proteomes" id="UP001575105"/>
    </source>
</evidence>
<evidence type="ECO:0000259" key="20">
    <source>
        <dbReference type="PROSITE" id="PS50253"/>
    </source>
</evidence>
<gene>
    <name evidence="22" type="primary">ctaD</name>
    <name evidence="22" type="ORF">ACERK3_03660</name>
</gene>
<dbReference type="SUPFAM" id="SSF81452">
    <property type="entry name" value="Cytochrome c oxidase subunit III-like"/>
    <property type="match status" value="1"/>
</dbReference>
<feature type="transmembrane region" description="Helical" evidence="19">
    <location>
        <begin position="468"/>
        <end position="490"/>
    </location>
</feature>
<feature type="transmembrane region" description="Helical" evidence="19">
    <location>
        <begin position="708"/>
        <end position="728"/>
    </location>
</feature>
<dbReference type="SUPFAM" id="SSF81442">
    <property type="entry name" value="Cytochrome c oxidase subunit I-like"/>
    <property type="match status" value="1"/>
</dbReference>
<keyword evidence="6" id="KW-1003">Cell membrane</keyword>
<accession>A0ABV4U3F7</accession>
<keyword evidence="12 18" id="KW-0249">Electron transport</keyword>
<comment type="similarity">
    <text evidence="3 18">Belongs to the heme-copper respiratory oxidase family.</text>
</comment>
<feature type="transmembrane region" description="Helical" evidence="19">
    <location>
        <begin position="259"/>
        <end position="277"/>
    </location>
</feature>
<evidence type="ECO:0000259" key="21">
    <source>
        <dbReference type="PROSITE" id="PS50855"/>
    </source>
</evidence>
<feature type="transmembrane region" description="Helical" evidence="19">
    <location>
        <begin position="423"/>
        <end position="448"/>
    </location>
</feature>